<dbReference type="Pfam" id="PF00111">
    <property type="entry name" value="Fer2"/>
    <property type="match status" value="1"/>
</dbReference>
<feature type="binding site" evidence="17">
    <location>
        <position position="76"/>
    </location>
    <ligand>
        <name>[2Fe-2S] cluster</name>
        <dbReference type="ChEBI" id="CHEBI:190135"/>
        <label>1</label>
    </ligand>
</feature>
<dbReference type="SUPFAM" id="SSF56003">
    <property type="entry name" value="Molybdenum cofactor-binding domain"/>
    <property type="match status" value="1"/>
</dbReference>
<keyword evidence="10" id="KW-0560">Oxidoreductase</keyword>
<evidence type="ECO:0000256" key="9">
    <source>
        <dbReference type="ARBA" id="ARBA00022827"/>
    </source>
</evidence>
<dbReference type="STRING" id="76193.A0A0N1IAK3"/>
<evidence type="ECO:0000256" key="13">
    <source>
        <dbReference type="ARBA" id="ARBA00023140"/>
    </source>
</evidence>
<evidence type="ECO:0000256" key="6">
    <source>
        <dbReference type="ARBA" id="ARBA00022630"/>
    </source>
</evidence>
<dbReference type="Proteomes" id="UP000053240">
    <property type="component" value="Unassembled WGS sequence"/>
</dbReference>
<keyword evidence="12 17" id="KW-0411">Iron-sulfur</keyword>
<comment type="cofactor">
    <cofactor evidence="17">
        <name>[2Fe-2S] cluster</name>
        <dbReference type="ChEBI" id="CHEBI:190135"/>
    </cofactor>
    <text evidence="17">Binds 2 [2Fe-2S] clusters.</text>
</comment>
<evidence type="ECO:0000256" key="16">
    <source>
        <dbReference type="PIRSR" id="PIRSR000127-2"/>
    </source>
</evidence>
<dbReference type="InterPro" id="IPR000674">
    <property type="entry name" value="Ald_Oxase/Xan_DH_a/b"/>
</dbReference>
<keyword evidence="7 17" id="KW-0001">2Fe-2S</keyword>
<dbReference type="InterPro" id="IPR036010">
    <property type="entry name" value="2Fe-2S_ferredoxin-like_sf"/>
</dbReference>
<dbReference type="Gene3D" id="1.10.150.120">
    <property type="entry name" value="[2Fe-2S]-binding domain"/>
    <property type="match status" value="1"/>
</dbReference>
<feature type="binding site" evidence="17">
    <location>
        <position position="79"/>
    </location>
    <ligand>
        <name>[2Fe-2S] cluster</name>
        <dbReference type="ChEBI" id="CHEBI:190135"/>
        <label>1</label>
    </ligand>
</feature>
<dbReference type="SUPFAM" id="SSF54665">
    <property type="entry name" value="CO dehydrogenase molybdoprotein N-domain-like"/>
    <property type="match status" value="1"/>
</dbReference>
<evidence type="ECO:0000256" key="14">
    <source>
        <dbReference type="ARBA" id="ARBA00034078"/>
    </source>
</evidence>
<sequence length="1286" mass="144686">MDYQRREVRGSLSRMATTIDNSVGISLDHYYLSLADLKLDYFPVGSEVNTDVTLLHYLRRRLRLPGTKYMCLEAGCGACIVTAVRGPDTPPTAVNSCMVLVTSCQGWDITTVEGTGGRLAGYSKVQTTLAEHNGTQCGYCTPGWVMSMHSRKKLTMLEIEQSFGSNVCRCTGYRPILDAFKQFAIDAPDSKRITDIEDLHICQETKNGCNKTDCEDYDWCVVLKEEVDKSSSIYIKLEDGRDWFRVYALKEALKIISCKDNNSYMLVGGNTAKGAYPIFDYPELLIDITGISELKGFVLDQNLVLGAGSTLTETLDIFKLLSSEKDYFRYLEKLYDHIQMVAHNAVRNIGTISGNLMIKHKHHEFPSDLYLLFETVGAQVTILSHLKKKTVTMQEFLKEDMSGKIIVNVLLPPLTPDYKLVTFKIMPRAQNAHAIVHAGFLYKLNNTNTVVECRLAFGGLSPSFTRAYRTEKFLEGKFLFCNETLQSAIKVLDDELVITRERPELSVEYRRRLAIGLFYKGLLRLCPLDIVGPRYKSGEVTVHDTRPVSNGCQVIRTDPTLWPLTKPIPKLEALLQCSGEAVYTDDMPPIKNEVFISFALSTAPLGHLDFIDPSRALKEPGVIAFYSAKDIPGLNSFTPLGKKLYLANEEIFCSGEVKYYNQAIGMIVAETQQIADRAAKLVIGHYSKIRKPILDVKLAKNDPKRVSLYTSIEATDRGLDVYKVIRGSMTIYQQYHFCMETLTSISIPVEDGLEVHAATQYTEAIQVMTSRALNIDQAKVDVHVRRVGGAYGYKISRAIQGAVAASLAAYLLNRPCRYIQPLTTNTRAVGKRLPCTTEYEVGVNAEGVIQYINCDLYTDNGYIVNETLIMIGIPIYNNCYKKTKWNYKFYNTITDTASNSWFRSPGTLEIIANAEFILEKIAYEMSLDPVQVRLANLDNDNRDAIFEMWENIRAKSQYDERRAHVQKFNAQNRWLKRGLRVSFMRWSSENPQFISANLSIFYEDGSVAITHGGVEIGQGINTKAAQICAYFLKIPLSKIQVKQQITFISPNVGETGGSVTSLNIGLAVQRCCEEILRRLEPVRKTLGNPTWEELVKAAFLNNIDLQARGTVNPAESFPYDIYGVIVTEVETDIITGQTEIKRVDLIEDVGQSVSPIIDVGQIEGAFIMGLGYWTCEKMEYEPKTGEVLSDRTWNYWVPQARDIPQDFRVYFREKSRNYEIYLGAKATGEPATSLAVAVPFAMREAIASARQDSGIPTTQWFQIDGPYTTEQICLAAATKFEDFKYY</sequence>
<dbReference type="Pfam" id="PF00941">
    <property type="entry name" value="FAD_binding_5"/>
    <property type="match status" value="1"/>
</dbReference>
<dbReference type="SUPFAM" id="SSF47741">
    <property type="entry name" value="CO dehydrogenase ISP C-domain like"/>
    <property type="match status" value="1"/>
</dbReference>
<dbReference type="GO" id="GO:0005777">
    <property type="term" value="C:peroxisome"/>
    <property type="evidence" value="ECO:0007669"/>
    <property type="project" value="UniProtKB-SubCell"/>
</dbReference>
<dbReference type="GO" id="GO:0016491">
    <property type="term" value="F:oxidoreductase activity"/>
    <property type="evidence" value="ECO:0007669"/>
    <property type="project" value="UniProtKB-KW"/>
</dbReference>
<feature type="binding site" evidence="17">
    <location>
        <position position="903"/>
    </location>
    <ligand>
        <name>Mo-molybdopterin</name>
        <dbReference type="ChEBI" id="CHEBI:71302"/>
    </ligand>
    <ligandPart>
        <name>Mo</name>
        <dbReference type="ChEBI" id="CHEBI:28685"/>
    </ligandPart>
</feature>
<keyword evidence="5 17" id="KW-0500">Molybdenum</keyword>
<feature type="binding site" evidence="17">
    <location>
        <position position="137"/>
    </location>
    <ligand>
        <name>[2Fe-2S] cluster</name>
        <dbReference type="ChEBI" id="CHEBI:190135"/>
        <label>2</label>
    </ligand>
</feature>
<comment type="subunit">
    <text evidence="4">Homodimer.</text>
</comment>
<evidence type="ECO:0000313" key="20">
    <source>
        <dbReference type="Proteomes" id="UP000053240"/>
    </source>
</evidence>
<evidence type="ECO:0000256" key="12">
    <source>
        <dbReference type="ARBA" id="ARBA00023014"/>
    </source>
</evidence>
<dbReference type="FunFam" id="3.30.390.50:FF:000003">
    <property type="entry name" value="Aldehyde oxidase1"/>
    <property type="match status" value="1"/>
</dbReference>
<dbReference type="GO" id="GO:0005506">
    <property type="term" value="F:iron ion binding"/>
    <property type="evidence" value="ECO:0007669"/>
    <property type="project" value="InterPro"/>
</dbReference>
<dbReference type="InterPro" id="IPR036884">
    <property type="entry name" value="2Fe-2S-bd_dom_sf"/>
</dbReference>
<dbReference type="Gene3D" id="3.30.365.10">
    <property type="entry name" value="Aldehyde oxidase/xanthine dehydrogenase, molybdopterin binding domain"/>
    <property type="match status" value="4"/>
</dbReference>
<dbReference type="InParanoid" id="A0A0N1IAK3"/>
<dbReference type="Gene3D" id="3.10.20.30">
    <property type="match status" value="1"/>
</dbReference>
<dbReference type="InterPro" id="IPR002888">
    <property type="entry name" value="2Fe-2S-bd"/>
</dbReference>
<dbReference type="PANTHER" id="PTHR11908:SF132">
    <property type="entry name" value="ALDEHYDE OXIDASE 1-RELATED"/>
    <property type="match status" value="1"/>
</dbReference>
<evidence type="ECO:0000256" key="8">
    <source>
        <dbReference type="ARBA" id="ARBA00022723"/>
    </source>
</evidence>
<dbReference type="PIRSF" id="PIRSF000127">
    <property type="entry name" value="Xanthine_DH"/>
    <property type="match status" value="1"/>
</dbReference>
<dbReference type="Pfam" id="PF03450">
    <property type="entry name" value="CO_deh_flav_C"/>
    <property type="match status" value="1"/>
</dbReference>
<dbReference type="InterPro" id="IPR046867">
    <property type="entry name" value="AldOxase/xan_DH_MoCoBD2"/>
</dbReference>
<evidence type="ECO:0000256" key="1">
    <source>
        <dbReference type="ARBA" id="ARBA00001974"/>
    </source>
</evidence>
<dbReference type="InterPro" id="IPR002346">
    <property type="entry name" value="Mopterin_DH_FAD-bd"/>
</dbReference>
<dbReference type="InterPro" id="IPR001041">
    <property type="entry name" value="2Fe-2S_ferredoxin-type"/>
</dbReference>
<dbReference type="Pfam" id="PF20256">
    <property type="entry name" value="MoCoBD_2"/>
    <property type="match status" value="1"/>
</dbReference>
<dbReference type="PROSITE" id="PS51387">
    <property type="entry name" value="FAD_PCMH"/>
    <property type="match status" value="1"/>
</dbReference>
<dbReference type="SUPFAM" id="SSF56176">
    <property type="entry name" value="FAD-binding/transporter-associated domain-like"/>
    <property type="match status" value="1"/>
</dbReference>
<keyword evidence="20" id="KW-1185">Reference proteome</keyword>
<evidence type="ECO:0000259" key="18">
    <source>
        <dbReference type="PROSITE" id="PS51387"/>
    </source>
</evidence>
<feature type="binding site" evidence="17">
    <location>
        <position position="168"/>
    </location>
    <ligand>
        <name>[2Fe-2S] cluster</name>
        <dbReference type="ChEBI" id="CHEBI:190135"/>
        <label>2</label>
    </ligand>
</feature>
<comment type="similarity">
    <text evidence="3">Belongs to the xanthine dehydrogenase family.</text>
</comment>
<evidence type="ECO:0000256" key="15">
    <source>
        <dbReference type="PIRSR" id="PIRSR000127-1"/>
    </source>
</evidence>
<dbReference type="InterPro" id="IPR016166">
    <property type="entry name" value="FAD-bd_PCMH"/>
</dbReference>
<dbReference type="PROSITE" id="PS00197">
    <property type="entry name" value="2FE2S_FER_1"/>
    <property type="match status" value="1"/>
</dbReference>
<dbReference type="InterPro" id="IPR008274">
    <property type="entry name" value="AldOxase/xan_DH_MoCoBD1"/>
</dbReference>
<evidence type="ECO:0000256" key="2">
    <source>
        <dbReference type="ARBA" id="ARBA00004275"/>
    </source>
</evidence>
<feature type="binding site" evidence="17">
    <location>
        <position position="140"/>
    </location>
    <ligand>
        <name>[2Fe-2S] cluster</name>
        <dbReference type="ChEBI" id="CHEBI:190135"/>
        <label>2</label>
    </ligand>
</feature>
<dbReference type="InterPro" id="IPR012675">
    <property type="entry name" value="Beta-grasp_dom_sf"/>
</dbReference>
<dbReference type="Pfam" id="PF01799">
    <property type="entry name" value="Fer2_2"/>
    <property type="match status" value="1"/>
</dbReference>
<keyword evidence="11 17" id="KW-0408">Iron</keyword>
<keyword evidence="13" id="KW-0576">Peroxisome</keyword>
<dbReference type="FunFam" id="3.30.365.10:FF:000002">
    <property type="entry name" value="Xanthine dehydrogenase oxidase"/>
    <property type="match status" value="1"/>
</dbReference>
<gene>
    <name evidence="19" type="ORF">RR48_05657</name>
</gene>
<feature type="binding site" evidence="17">
    <location>
        <position position="71"/>
    </location>
    <ligand>
        <name>[2Fe-2S] cluster</name>
        <dbReference type="ChEBI" id="CHEBI:190135"/>
        <label>1</label>
    </ligand>
</feature>
<dbReference type="GO" id="GO:0051537">
    <property type="term" value="F:2 iron, 2 sulfur cluster binding"/>
    <property type="evidence" value="ECO:0007669"/>
    <property type="project" value="UniProtKB-KW"/>
</dbReference>
<dbReference type="Gene3D" id="3.30.465.10">
    <property type="match status" value="1"/>
</dbReference>
<dbReference type="InterPro" id="IPR005107">
    <property type="entry name" value="CO_DH_flav_C"/>
</dbReference>
<evidence type="ECO:0000256" key="10">
    <source>
        <dbReference type="ARBA" id="ARBA00023002"/>
    </source>
</evidence>
<comment type="cofactor">
    <cofactor evidence="1 16">
        <name>FAD</name>
        <dbReference type="ChEBI" id="CHEBI:57692"/>
    </cofactor>
</comment>
<feature type="binding site" evidence="17">
    <location>
        <position position="1057"/>
    </location>
    <ligand>
        <name>Mo-molybdopterin</name>
        <dbReference type="ChEBI" id="CHEBI:71302"/>
    </ligand>
    <ligandPart>
        <name>Mo</name>
        <dbReference type="ChEBI" id="CHEBI:28685"/>
    </ligandPart>
</feature>
<accession>A0A0N1IAK3</accession>
<comment type="cofactor">
    <cofactor evidence="17">
        <name>Mo-molybdopterin</name>
        <dbReference type="ChEBI" id="CHEBI:71302"/>
    </cofactor>
    <text evidence="17">Binds 1 Mo-molybdopterin (Mo-MPT) cofactor per subunit.</text>
</comment>
<comment type="cofactor">
    <cofactor evidence="14">
        <name>[2Fe-2S] cluster</name>
        <dbReference type="ChEBI" id="CHEBI:190135"/>
    </cofactor>
</comment>
<evidence type="ECO:0000256" key="3">
    <source>
        <dbReference type="ARBA" id="ARBA00006849"/>
    </source>
</evidence>
<dbReference type="FunFam" id="3.30.465.10:FF:000013">
    <property type="entry name" value="Aldehyde oxidase"/>
    <property type="match status" value="1"/>
</dbReference>
<dbReference type="InterPro" id="IPR036683">
    <property type="entry name" value="CO_DH_flav_C_dom_sf"/>
</dbReference>
<feature type="domain" description="FAD-binding PCMH-type" evidence="18">
    <location>
        <begin position="236"/>
        <end position="416"/>
    </location>
</feature>
<evidence type="ECO:0000256" key="11">
    <source>
        <dbReference type="ARBA" id="ARBA00023004"/>
    </source>
</evidence>
<dbReference type="Gene3D" id="3.30.390.50">
    <property type="entry name" value="CO dehydrogenase flavoprotein, C-terminal domain"/>
    <property type="match status" value="1"/>
</dbReference>
<dbReference type="InterPro" id="IPR036318">
    <property type="entry name" value="FAD-bd_PCMH-like_sf"/>
</dbReference>
<dbReference type="InterPro" id="IPR016208">
    <property type="entry name" value="Ald_Oxase/xanthine_DH-like"/>
</dbReference>
<comment type="subcellular location">
    <subcellularLocation>
        <location evidence="2">Peroxisome</location>
    </subcellularLocation>
</comment>
<evidence type="ECO:0000313" key="19">
    <source>
        <dbReference type="EMBL" id="KPJ15693.1"/>
    </source>
</evidence>
<dbReference type="Gene3D" id="3.90.1170.50">
    <property type="entry name" value="Aldehyde oxidase/xanthine dehydrogenase, a/b hammerhead"/>
    <property type="match status" value="1"/>
</dbReference>
<dbReference type="GO" id="GO:0071949">
    <property type="term" value="F:FAD binding"/>
    <property type="evidence" value="ECO:0007669"/>
    <property type="project" value="InterPro"/>
</dbReference>
<organism evidence="19 20">
    <name type="scientific">Papilio machaon</name>
    <name type="common">Old World swallowtail butterfly</name>
    <dbReference type="NCBI Taxonomy" id="76193"/>
    <lineage>
        <taxon>Eukaryota</taxon>
        <taxon>Metazoa</taxon>
        <taxon>Ecdysozoa</taxon>
        <taxon>Arthropoda</taxon>
        <taxon>Hexapoda</taxon>
        <taxon>Insecta</taxon>
        <taxon>Pterygota</taxon>
        <taxon>Neoptera</taxon>
        <taxon>Endopterygota</taxon>
        <taxon>Lepidoptera</taxon>
        <taxon>Glossata</taxon>
        <taxon>Ditrysia</taxon>
        <taxon>Papilionoidea</taxon>
        <taxon>Papilionidae</taxon>
        <taxon>Papilioninae</taxon>
        <taxon>Papilio</taxon>
    </lineage>
</organism>
<feature type="binding site" evidence="17">
    <location>
        <position position="170"/>
    </location>
    <ligand>
        <name>[2Fe-2S] cluster</name>
        <dbReference type="ChEBI" id="CHEBI:190135"/>
        <label>2</label>
    </ligand>
</feature>
<dbReference type="SMART" id="SM01008">
    <property type="entry name" value="Ald_Xan_dh_C"/>
    <property type="match status" value="1"/>
</dbReference>
<dbReference type="Pfam" id="PF02738">
    <property type="entry name" value="MoCoBD_1"/>
    <property type="match status" value="1"/>
</dbReference>
<protein>
    <submittedName>
        <fullName evidence="19">Xanthine dehydrogenase</fullName>
    </submittedName>
</protein>
<dbReference type="InterPro" id="IPR016169">
    <property type="entry name" value="FAD-bd_PCMH_sub2"/>
</dbReference>
<dbReference type="InterPro" id="IPR037165">
    <property type="entry name" value="AldOxase/xan_DH_Mopterin-bd_sf"/>
</dbReference>
<feature type="binding site" evidence="16">
    <location>
        <position position="424"/>
    </location>
    <ligand>
        <name>FAD</name>
        <dbReference type="ChEBI" id="CHEBI:57692"/>
    </ligand>
</feature>
<reference evidence="19 20" key="1">
    <citation type="journal article" date="2015" name="Nat. Commun.">
        <title>Outbred genome sequencing and CRISPR/Cas9 gene editing in butterflies.</title>
        <authorList>
            <person name="Li X."/>
            <person name="Fan D."/>
            <person name="Zhang W."/>
            <person name="Liu G."/>
            <person name="Zhang L."/>
            <person name="Zhao L."/>
            <person name="Fang X."/>
            <person name="Chen L."/>
            <person name="Dong Y."/>
            <person name="Chen Y."/>
            <person name="Ding Y."/>
            <person name="Zhao R."/>
            <person name="Feng M."/>
            <person name="Zhu Y."/>
            <person name="Feng Y."/>
            <person name="Jiang X."/>
            <person name="Zhu D."/>
            <person name="Xiang H."/>
            <person name="Feng X."/>
            <person name="Li S."/>
            <person name="Wang J."/>
            <person name="Zhang G."/>
            <person name="Kronforst M.R."/>
            <person name="Wang W."/>
        </authorList>
    </citation>
    <scope>NUCLEOTIDE SEQUENCE [LARGE SCALE GENOMIC DNA]</scope>
    <source>
        <strain evidence="19">Ya'a_city_454_Pm</strain>
        <tissue evidence="19">Whole body</tissue>
    </source>
</reference>
<dbReference type="SMART" id="SM01092">
    <property type="entry name" value="CO_deh_flav_C"/>
    <property type="match status" value="1"/>
</dbReference>
<dbReference type="SUPFAM" id="SSF54292">
    <property type="entry name" value="2Fe-2S ferredoxin-like"/>
    <property type="match status" value="1"/>
</dbReference>
<keyword evidence="9 16" id="KW-0274">FAD</keyword>
<feature type="binding site" evidence="17">
    <location>
        <position position="760"/>
    </location>
    <ligand>
        <name>Mo-molybdopterin</name>
        <dbReference type="ChEBI" id="CHEBI:71302"/>
    </ligand>
    <ligandPart>
        <name>Mo</name>
        <dbReference type="ChEBI" id="CHEBI:28685"/>
    </ligandPart>
</feature>
<name>A0A0N1IAK3_PAPMA</name>
<keyword evidence="8 17" id="KW-0479">Metal-binding</keyword>
<proteinExistence type="inferred from homology"/>
<dbReference type="Pfam" id="PF01315">
    <property type="entry name" value="Ald_Xan_dh_C"/>
    <property type="match status" value="1"/>
</dbReference>
<evidence type="ECO:0000256" key="17">
    <source>
        <dbReference type="PIRSR" id="PIRSR000127-3"/>
    </source>
</evidence>
<dbReference type="EMBL" id="KQ460326">
    <property type="protein sequence ID" value="KPJ15693.1"/>
    <property type="molecule type" value="Genomic_DNA"/>
</dbReference>
<dbReference type="SUPFAM" id="SSF55447">
    <property type="entry name" value="CO dehydrogenase flavoprotein C-terminal domain-like"/>
    <property type="match status" value="1"/>
</dbReference>
<evidence type="ECO:0000256" key="5">
    <source>
        <dbReference type="ARBA" id="ARBA00022505"/>
    </source>
</evidence>
<dbReference type="FunFam" id="3.30.365.10:FF:000001">
    <property type="entry name" value="Xanthine dehydrogenase oxidase"/>
    <property type="match status" value="1"/>
</dbReference>
<evidence type="ECO:0000256" key="7">
    <source>
        <dbReference type="ARBA" id="ARBA00022714"/>
    </source>
</evidence>
<dbReference type="InterPro" id="IPR006058">
    <property type="entry name" value="2Fe2S_fd_BS"/>
</dbReference>
<evidence type="ECO:0000256" key="4">
    <source>
        <dbReference type="ARBA" id="ARBA00011738"/>
    </source>
</evidence>
<dbReference type="PANTHER" id="PTHR11908">
    <property type="entry name" value="XANTHINE DEHYDROGENASE"/>
    <property type="match status" value="1"/>
</dbReference>
<feature type="active site" description="Proton acceptor" evidence="15">
    <location>
        <position position="1229"/>
    </location>
</feature>
<dbReference type="InterPro" id="IPR036856">
    <property type="entry name" value="Ald_Oxase/Xan_DH_a/b_sf"/>
</dbReference>
<keyword evidence="6" id="KW-0285">Flavoprotein</keyword>
<feature type="binding site" evidence="17">
    <location>
        <position position="97"/>
    </location>
    <ligand>
        <name>[2Fe-2S] cluster</name>
        <dbReference type="ChEBI" id="CHEBI:190135"/>
        <label>1</label>
    </ligand>
</feature>